<proteinExistence type="predicted"/>
<reference evidence="3 4" key="1">
    <citation type="submission" date="2023-02" db="EMBL/GenBank/DDBJ databases">
        <title>Evolution of Hrp T3SS in non-pathogenic Pseudomonas fluorescens.</title>
        <authorList>
            <person name="Liao K."/>
            <person name="Wei H."/>
            <person name="Gu Y."/>
        </authorList>
    </citation>
    <scope>NUCLEOTIDE SEQUENCE [LARGE SCALE GENOMIC DNA]</scope>
    <source>
        <strain evidence="3 4">FP205</strain>
    </source>
</reference>
<evidence type="ECO:0000313" key="4">
    <source>
        <dbReference type="Proteomes" id="UP001230339"/>
    </source>
</evidence>
<dbReference type="Pfam" id="PF13692">
    <property type="entry name" value="Glyco_trans_1_4"/>
    <property type="match status" value="1"/>
</dbReference>
<evidence type="ECO:0000259" key="2">
    <source>
        <dbReference type="Pfam" id="PF13579"/>
    </source>
</evidence>
<gene>
    <name evidence="3" type="ORF">PSH57_20385</name>
</gene>
<feature type="domain" description="Glycosyltransferase subfamily 4-like N-terminal" evidence="2">
    <location>
        <begin position="25"/>
        <end position="199"/>
    </location>
</feature>
<dbReference type="Proteomes" id="UP001230339">
    <property type="component" value="Chromosome"/>
</dbReference>
<keyword evidence="4" id="KW-1185">Reference proteome</keyword>
<evidence type="ECO:0000256" key="1">
    <source>
        <dbReference type="SAM" id="Phobius"/>
    </source>
</evidence>
<dbReference type="SUPFAM" id="SSF53756">
    <property type="entry name" value="UDP-Glycosyltransferase/glycogen phosphorylase"/>
    <property type="match status" value="1"/>
</dbReference>
<name>A0ABY9G6I7_9PSED</name>
<dbReference type="PANTHER" id="PTHR12526">
    <property type="entry name" value="GLYCOSYLTRANSFERASE"/>
    <property type="match status" value="1"/>
</dbReference>
<dbReference type="Gene3D" id="3.40.50.2000">
    <property type="entry name" value="Glycogen Phosphorylase B"/>
    <property type="match status" value="2"/>
</dbReference>
<keyword evidence="1" id="KW-0472">Membrane</keyword>
<dbReference type="PANTHER" id="PTHR12526:SF622">
    <property type="entry name" value="GLYCOSYLTRANSFERASE (GROUP I)"/>
    <property type="match status" value="1"/>
</dbReference>
<keyword evidence="1" id="KW-1133">Transmembrane helix</keyword>
<accession>A0ABY9G6I7</accession>
<dbReference type="Pfam" id="PF13579">
    <property type="entry name" value="Glyco_trans_4_4"/>
    <property type="match status" value="1"/>
</dbReference>
<dbReference type="InterPro" id="IPR028098">
    <property type="entry name" value="Glyco_trans_4-like_N"/>
</dbReference>
<sequence length="414" mass="46955">MKIWYIHPYAGGPGVGRYWRPYYFSKYWNRAGCQSLVISAAYHHLLEPDEYRHAPLERDGAKYVYVPTTRYRKNGFKRTLSMLVFSCLLFPFCFLQAYRTGKPDVIIYSSPHPFGVPSAWLAAKIFRAKFVFEVRDIWPLSLVELGGLRPDSLLVRITGWIEKFAYKQADKVISLLPCADKHMMERGLDPQKFLWVPNGVDIEEVNLKTPEGGQLLRDARRYKEEGYFILVYAGAHGEPNALEGLVRAAKILEAKKLKIKILLIGKGERKEELKNFVVLNALNSVEFFEQQPKEVVLSALSIATAGYISLKGQPIFRFGISPNKLWDYMLSGLPIIFACKAGNDPVEDYSCGFSADPEDAEDIARTISKLYETSEAERVLMGRRGHEAVMSFYAYEKLSLTVTKALEAGPHAKS</sequence>
<protein>
    <submittedName>
        <fullName evidence="3">Glycosyltransferase family 4 protein</fullName>
    </submittedName>
</protein>
<dbReference type="EMBL" id="CP117449">
    <property type="protein sequence ID" value="WLH11213.1"/>
    <property type="molecule type" value="Genomic_DNA"/>
</dbReference>
<keyword evidence="1" id="KW-0812">Transmembrane</keyword>
<evidence type="ECO:0000313" key="3">
    <source>
        <dbReference type="EMBL" id="WLH11213.1"/>
    </source>
</evidence>
<dbReference type="CDD" id="cd03794">
    <property type="entry name" value="GT4_WbuB-like"/>
    <property type="match status" value="1"/>
</dbReference>
<feature type="transmembrane region" description="Helical" evidence="1">
    <location>
        <begin position="80"/>
        <end position="98"/>
    </location>
</feature>
<organism evidence="3 4">
    <name type="scientific">Pseudomonas hefeiensis</name>
    <dbReference type="NCBI Taxonomy" id="2738125"/>
    <lineage>
        <taxon>Bacteria</taxon>
        <taxon>Pseudomonadati</taxon>
        <taxon>Pseudomonadota</taxon>
        <taxon>Gammaproteobacteria</taxon>
        <taxon>Pseudomonadales</taxon>
        <taxon>Pseudomonadaceae</taxon>
        <taxon>Pseudomonas</taxon>
    </lineage>
</organism>